<organism evidence="1 2">
    <name type="scientific">Sphaerodactylus townsendi</name>
    <dbReference type="NCBI Taxonomy" id="933632"/>
    <lineage>
        <taxon>Eukaryota</taxon>
        <taxon>Metazoa</taxon>
        <taxon>Chordata</taxon>
        <taxon>Craniata</taxon>
        <taxon>Vertebrata</taxon>
        <taxon>Euteleostomi</taxon>
        <taxon>Lepidosauria</taxon>
        <taxon>Squamata</taxon>
        <taxon>Bifurcata</taxon>
        <taxon>Gekkota</taxon>
        <taxon>Sphaerodactylidae</taxon>
        <taxon>Sphaerodactylus</taxon>
    </lineage>
</organism>
<comment type="caution">
    <text evidence="1">The sequence shown here is derived from an EMBL/GenBank/DDBJ whole genome shotgun (WGS) entry which is preliminary data.</text>
</comment>
<evidence type="ECO:0000313" key="1">
    <source>
        <dbReference type="EMBL" id="KAH8008583.1"/>
    </source>
</evidence>
<dbReference type="EMBL" id="CM037619">
    <property type="protein sequence ID" value="KAH8008583.1"/>
    <property type="molecule type" value="Genomic_DNA"/>
</dbReference>
<name>A0ACB8FSV1_9SAUR</name>
<reference evidence="1" key="1">
    <citation type="submission" date="2021-08" db="EMBL/GenBank/DDBJ databases">
        <title>The first chromosome-level gecko genome reveals the dynamic sex chromosomes of Neotropical dwarf geckos (Sphaerodactylidae: Sphaerodactylus).</title>
        <authorList>
            <person name="Pinto B.J."/>
            <person name="Keating S.E."/>
            <person name="Gamble T."/>
        </authorList>
    </citation>
    <scope>NUCLEOTIDE SEQUENCE</scope>
    <source>
        <strain evidence="1">TG3544</strain>
    </source>
</reference>
<keyword evidence="2" id="KW-1185">Reference proteome</keyword>
<protein>
    <submittedName>
        <fullName evidence="1">Uncharacterized protein</fullName>
    </submittedName>
</protein>
<evidence type="ECO:0000313" key="2">
    <source>
        <dbReference type="Proteomes" id="UP000827872"/>
    </source>
</evidence>
<sequence length="535" mass="57679">MTSPRKISQRPPRFKRPADFSASPFCSGLPLAQEMLEGSSKELWLIRAPASFSPESLSGHSVPLLGFQTLKASQPDSAKKTFHIQTTLEHLGGAQLLLPLGHGDHLTCSIPFSSSLSICEKYGGSSNSQSLFPVVARPAPQIPGGLRQRFLPFGNRTEGSLLARAAEEPPRKKKKTKKKHRLGKEDYEEDLALFGMPLEVASGAGKAEARQQHVAAPLANGSQPSSAAFAQNGLLSGEVEVAGPRKKKKKKKRKEGELKEMEAEARQWHWHEQEGAATSFPEAQPNSAAFAQDGLLSSKVEAAGPRRRKKRKKAGELKDKSREEAEAAHPLQNVTIPWAVSSQPSSGPAALHSFLSSEPENLDPRSKKKKRDREVKDKMGEVEGGLLDVSPCVGGDFEPQAGAGSLLGMEEMTQLTNKGKRNEKAVPIEPASNKEEAAGAQWDLSGLGASHEGCLVLVQEEPGVGSSDHKAKKKENPEEGALELGEQPALLEVESWAQLGTPLWGGGGGQATKPAMELLSRKPKKKKRPRQEAVE</sequence>
<dbReference type="Proteomes" id="UP000827872">
    <property type="component" value="Linkage Group LG06"/>
</dbReference>
<proteinExistence type="predicted"/>
<accession>A0ACB8FSV1</accession>
<gene>
    <name evidence="1" type="ORF">K3G42_030054</name>
</gene>